<dbReference type="Pfam" id="PF01738">
    <property type="entry name" value="DLH"/>
    <property type="match status" value="1"/>
</dbReference>
<dbReference type="PANTHER" id="PTHR46623:SF6">
    <property type="entry name" value="ALPHA_BETA-HYDROLASES SUPERFAMILY PROTEIN"/>
    <property type="match status" value="1"/>
</dbReference>
<dbReference type="EC" id="3.1.1.45" evidence="3"/>
<protein>
    <submittedName>
        <fullName evidence="3">Carboxymethylenebutenolidase</fullName>
        <ecNumber evidence="3">3.1.1.45</ecNumber>
    </submittedName>
</protein>
<organism evidence="3 4">
    <name type="scientific">Micrococcus endophyticus</name>
    <dbReference type="NCBI Taxonomy" id="455343"/>
    <lineage>
        <taxon>Bacteria</taxon>
        <taxon>Bacillati</taxon>
        <taxon>Actinomycetota</taxon>
        <taxon>Actinomycetes</taxon>
        <taxon>Micrococcales</taxon>
        <taxon>Micrococcaceae</taxon>
        <taxon>Micrococcus</taxon>
    </lineage>
</organism>
<name>A0A4Y8ZIQ0_9MICC</name>
<dbReference type="RefSeq" id="WP_184172843.1">
    <property type="nucleotide sequence ID" value="NZ_BAABAG010000019.1"/>
</dbReference>
<dbReference type="Gene3D" id="3.40.50.1820">
    <property type="entry name" value="alpha/beta hydrolase"/>
    <property type="match status" value="1"/>
</dbReference>
<dbReference type="GO" id="GO:0008806">
    <property type="term" value="F:carboxymethylenebutenolidase activity"/>
    <property type="evidence" value="ECO:0007669"/>
    <property type="project" value="UniProtKB-EC"/>
</dbReference>
<dbReference type="InterPro" id="IPR002925">
    <property type="entry name" value="Dienelactn_hydro"/>
</dbReference>
<reference evidence="3 4" key="1">
    <citation type="submission" date="2020-08" db="EMBL/GenBank/DDBJ databases">
        <title>Sequencing the genomes of 1000 actinobacteria strains.</title>
        <authorList>
            <person name="Klenk H.-P."/>
        </authorList>
    </citation>
    <scope>NUCLEOTIDE SEQUENCE [LARGE SCALE GENOMIC DNA]</scope>
    <source>
        <strain evidence="3 4">DSM 17945</strain>
    </source>
</reference>
<dbReference type="InterPro" id="IPR029058">
    <property type="entry name" value="AB_hydrolase_fold"/>
</dbReference>
<dbReference type="InterPro" id="IPR051049">
    <property type="entry name" value="Dienelactone_hydrolase-like"/>
</dbReference>
<dbReference type="SUPFAM" id="SSF53474">
    <property type="entry name" value="alpha/beta-Hydrolases"/>
    <property type="match status" value="1"/>
</dbReference>
<dbReference type="Proteomes" id="UP000567246">
    <property type="component" value="Unassembled WGS sequence"/>
</dbReference>
<feature type="compositionally biased region" description="Basic and acidic residues" evidence="1">
    <location>
        <begin position="16"/>
        <end position="26"/>
    </location>
</feature>
<keyword evidence="4" id="KW-1185">Reference proteome</keyword>
<dbReference type="PANTHER" id="PTHR46623">
    <property type="entry name" value="CARBOXYMETHYLENEBUTENOLIDASE-RELATED"/>
    <property type="match status" value="1"/>
</dbReference>
<keyword evidence="3" id="KW-0378">Hydrolase</keyword>
<gene>
    <name evidence="3" type="ORF">HDA33_001898</name>
</gene>
<dbReference type="AlphaFoldDB" id="A0A4Y8ZIQ0"/>
<comment type="caution">
    <text evidence="3">The sequence shown here is derived from an EMBL/GenBank/DDBJ whole genome shotgun (WGS) entry which is preliminary data.</text>
</comment>
<sequence>MMASKTPHQNTTFDLPSKDASRDGDQVGHGYLALPESGSGPAVIVIQEWWGLVDHIKDVCDRLAAEGFVALAPDLYGGWIAHDGDEAGEMMQKLPAEEGARQLAGAVDWLLAREEVTSTTVGAIGFCMGGGFVLALAAQQGEKVSAAVPFYGVGQGVPGDFAGVKAAIQGHYGEQDSMFSVEDAKKQEQQIRDESGAEVEYFYYDAPHAFHNDDDPQGNYRPEAAALAWGRAVAFLKEKVR</sequence>
<evidence type="ECO:0000313" key="4">
    <source>
        <dbReference type="Proteomes" id="UP000567246"/>
    </source>
</evidence>
<evidence type="ECO:0000259" key="2">
    <source>
        <dbReference type="Pfam" id="PF01738"/>
    </source>
</evidence>
<evidence type="ECO:0000256" key="1">
    <source>
        <dbReference type="SAM" id="MobiDB-lite"/>
    </source>
</evidence>
<feature type="region of interest" description="Disordered" evidence="1">
    <location>
        <begin position="1"/>
        <end position="31"/>
    </location>
</feature>
<dbReference type="EMBL" id="JACHMW010000001">
    <property type="protein sequence ID" value="MBB5849334.1"/>
    <property type="molecule type" value="Genomic_DNA"/>
</dbReference>
<proteinExistence type="predicted"/>
<evidence type="ECO:0000313" key="3">
    <source>
        <dbReference type="EMBL" id="MBB5849334.1"/>
    </source>
</evidence>
<feature type="compositionally biased region" description="Polar residues" evidence="1">
    <location>
        <begin position="1"/>
        <end position="14"/>
    </location>
</feature>
<accession>A0A4Y8ZIQ0</accession>
<feature type="domain" description="Dienelactone hydrolase" evidence="2">
    <location>
        <begin position="30"/>
        <end position="238"/>
    </location>
</feature>